<dbReference type="SUPFAM" id="SSF56601">
    <property type="entry name" value="beta-lactamase/transpeptidase-like"/>
    <property type="match status" value="1"/>
</dbReference>
<dbReference type="InterPro" id="IPR001466">
    <property type="entry name" value="Beta-lactam-related"/>
</dbReference>
<sequence>MENKPMRQFEDFTEQLIHNHQIPGVSIGLNQDGKAVYFKGFGHRNVEKNLPVEPETVFGIASITKSFTAVAIMQLQESGKLSVHDRVKKHLPEFRTTDPEKTEQMTIHHFLTNSSGLPPLPSLVYANKRSMDEDPSTADYPGLEIDEDDQQSPLDSYEDLMDFIGGLEFDLLGPPGLHFSYSNDAFALLGAIIERASGMPYEKYVKNHILDPAGMKNSTFELDELSAQEDITMLYAKKESRNNTTAIYPAPVWWDAPSMRAAGYLKSSVQDMLRYTEIYRNNGVVDGRRILSEDSVRQMTYPYIEIEPGKFYGYGLVITPDYYGHKLVEHGGNLKAIASLMAVVPEIGLAGVVLTNLAGVPASTILMGALNEHQGYDAEHPHIRYRDAEISGEELEKYTGTYASNEGMSFSISVNQGSPVFTTQGSSYPIRFIGEDRFLVDIEDQQEILSFKSDYQGNIDRVSYHYRQFPKVKDTSKAGV</sequence>
<feature type="domain" description="Beta-lactamase-related" evidence="2">
    <location>
        <begin position="9"/>
        <end position="360"/>
    </location>
</feature>
<protein>
    <submittedName>
        <fullName evidence="3">CubicO group peptidase (Beta-lactamase class C family)</fullName>
    </submittedName>
</protein>
<dbReference type="InterPro" id="IPR012338">
    <property type="entry name" value="Beta-lactam/transpept-like"/>
</dbReference>
<dbReference type="Gene3D" id="3.40.710.10">
    <property type="entry name" value="DD-peptidase/beta-lactamase superfamily"/>
    <property type="match status" value="1"/>
</dbReference>
<dbReference type="InterPro" id="IPR050491">
    <property type="entry name" value="AmpC-like"/>
</dbReference>
<gene>
    <name evidence="3" type="ORF">ABID49_002038</name>
</gene>
<dbReference type="RefSeq" id="WP_354197886.1">
    <property type="nucleotide sequence ID" value="NZ_JBEPLW010000016.1"/>
</dbReference>
<dbReference type="PANTHER" id="PTHR46825">
    <property type="entry name" value="D-ALANYL-D-ALANINE-CARBOXYPEPTIDASE/ENDOPEPTIDASE AMPH"/>
    <property type="match status" value="1"/>
</dbReference>
<proteinExistence type="predicted"/>
<evidence type="ECO:0000313" key="3">
    <source>
        <dbReference type="EMBL" id="MET3576123.1"/>
    </source>
</evidence>
<dbReference type="EMBL" id="JBEPLW010000016">
    <property type="protein sequence ID" value="MET3576123.1"/>
    <property type="molecule type" value="Genomic_DNA"/>
</dbReference>
<dbReference type="Proteomes" id="UP001549099">
    <property type="component" value="Unassembled WGS sequence"/>
</dbReference>
<accession>A0ABV2GCW3</accession>
<feature type="region of interest" description="Disordered" evidence="1">
    <location>
        <begin position="131"/>
        <end position="151"/>
    </location>
</feature>
<name>A0ABV2GCW3_9BACL</name>
<comment type="caution">
    <text evidence="3">The sequence shown here is derived from an EMBL/GenBank/DDBJ whole genome shotgun (WGS) entry which is preliminary data.</text>
</comment>
<dbReference type="Pfam" id="PF00144">
    <property type="entry name" value="Beta-lactamase"/>
    <property type="match status" value="1"/>
</dbReference>
<evidence type="ECO:0000313" key="4">
    <source>
        <dbReference type="Proteomes" id="UP001549099"/>
    </source>
</evidence>
<reference evidence="3 4" key="1">
    <citation type="submission" date="2024-06" db="EMBL/GenBank/DDBJ databases">
        <title>Genomic Encyclopedia of Type Strains, Phase IV (KMG-IV): sequencing the most valuable type-strain genomes for metagenomic binning, comparative biology and taxonomic classification.</title>
        <authorList>
            <person name="Goeker M."/>
        </authorList>
    </citation>
    <scope>NUCLEOTIDE SEQUENCE [LARGE SCALE GENOMIC DNA]</scope>
    <source>
        <strain evidence="3 4">DSM 26128</strain>
    </source>
</reference>
<evidence type="ECO:0000256" key="1">
    <source>
        <dbReference type="SAM" id="MobiDB-lite"/>
    </source>
</evidence>
<evidence type="ECO:0000259" key="2">
    <source>
        <dbReference type="Pfam" id="PF00144"/>
    </source>
</evidence>
<keyword evidence="4" id="KW-1185">Reference proteome</keyword>
<organism evidence="3 4">
    <name type="scientific">Bhargavaea ullalensis</name>
    <dbReference type="NCBI Taxonomy" id="1265685"/>
    <lineage>
        <taxon>Bacteria</taxon>
        <taxon>Bacillati</taxon>
        <taxon>Bacillota</taxon>
        <taxon>Bacilli</taxon>
        <taxon>Bacillales</taxon>
        <taxon>Caryophanaceae</taxon>
        <taxon>Bhargavaea</taxon>
    </lineage>
</organism>
<dbReference type="PANTHER" id="PTHR46825:SF9">
    <property type="entry name" value="BETA-LACTAMASE-RELATED DOMAIN-CONTAINING PROTEIN"/>
    <property type="match status" value="1"/>
</dbReference>